<dbReference type="SMART" id="SM00320">
    <property type="entry name" value="WD40"/>
    <property type="match status" value="2"/>
</dbReference>
<name>A0A1Y3ASJ7_EURMA</name>
<dbReference type="Proteomes" id="UP000194236">
    <property type="component" value="Unassembled WGS sequence"/>
</dbReference>
<keyword evidence="2" id="KW-0677">Repeat</keyword>
<evidence type="ECO:0000256" key="2">
    <source>
        <dbReference type="ARBA" id="ARBA00022737"/>
    </source>
</evidence>
<dbReference type="Gene3D" id="2.130.10.10">
    <property type="entry name" value="YVTN repeat-like/Quinoprotein amine dehydrogenase"/>
    <property type="match status" value="2"/>
</dbReference>
<reference evidence="5 6" key="1">
    <citation type="submission" date="2017-03" db="EMBL/GenBank/DDBJ databases">
        <title>Genome Survey of Euroglyphus maynei.</title>
        <authorList>
            <person name="Arlian L.G."/>
            <person name="Morgan M.S."/>
            <person name="Rider S.D."/>
        </authorList>
    </citation>
    <scope>NUCLEOTIDE SEQUENCE [LARGE SCALE GENOMIC DNA]</scope>
    <source>
        <strain evidence="5">Arlian Lab</strain>
        <tissue evidence="5">Whole body</tissue>
    </source>
</reference>
<keyword evidence="6" id="KW-1185">Reference proteome</keyword>
<dbReference type="AlphaFoldDB" id="A0A1Y3ASJ7"/>
<dbReference type="Pfam" id="PF00400">
    <property type="entry name" value="WD40"/>
    <property type="match status" value="2"/>
</dbReference>
<dbReference type="InterPro" id="IPR051246">
    <property type="entry name" value="WDR48"/>
</dbReference>
<sequence>MASSLHQRTMASHQVRKKITVSYVIRSEQERYHRSGINSLQYDPHLGRLYSAGRDSIIRIWNVYNAKTKSLIHHQPTNSRSSSNVIGINYSPQPQPPPSSSSSSSLSHQDDFYLCSMEHHTDWVNDIVLCCDGRNLISASSDTTVKVWNAHKGICMSTLRTHRDYVKALAYAKDKELVCVYRYNCHHILLL</sequence>
<dbReference type="OrthoDB" id="2421129at2759"/>
<feature type="compositionally biased region" description="Polar residues" evidence="4">
    <location>
        <begin position="75"/>
        <end position="86"/>
    </location>
</feature>
<evidence type="ECO:0000256" key="3">
    <source>
        <dbReference type="PROSITE-ProRule" id="PRU00221"/>
    </source>
</evidence>
<evidence type="ECO:0000256" key="4">
    <source>
        <dbReference type="SAM" id="MobiDB-lite"/>
    </source>
</evidence>
<evidence type="ECO:0000313" key="5">
    <source>
        <dbReference type="EMBL" id="OTF70814.1"/>
    </source>
</evidence>
<dbReference type="EMBL" id="MUJZ01063870">
    <property type="protein sequence ID" value="OTF70814.1"/>
    <property type="molecule type" value="Genomic_DNA"/>
</dbReference>
<dbReference type="InterPro" id="IPR019775">
    <property type="entry name" value="WD40_repeat_CS"/>
</dbReference>
<dbReference type="PROSITE" id="PS50294">
    <property type="entry name" value="WD_REPEATS_REGION"/>
    <property type="match status" value="2"/>
</dbReference>
<dbReference type="SUPFAM" id="SSF50978">
    <property type="entry name" value="WD40 repeat-like"/>
    <property type="match status" value="1"/>
</dbReference>
<accession>A0A1Y3ASJ7</accession>
<keyword evidence="1 3" id="KW-0853">WD repeat</keyword>
<feature type="region of interest" description="Disordered" evidence="4">
    <location>
        <begin position="73"/>
        <end position="105"/>
    </location>
</feature>
<organism evidence="5 6">
    <name type="scientific">Euroglyphus maynei</name>
    <name type="common">Mayne's house dust mite</name>
    <dbReference type="NCBI Taxonomy" id="6958"/>
    <lineage>
        <taxon>Eukaryota</taxon>
        <taxon>Metazoa</taxon>
        <taxon>Ecdysozoa</taxon>
        <taxon>Arthropoda</taxon>
        <taxon>Chelicerata</taxon>
        <taxon>Arachnida</taxon>
        <taxon>Acari</taxon>
        <taxon>Acariformes</taxon>
        <taxon>Sarcoptiformes</taxon>
        <taxon>Astigmata</taxon>
        <taxon>Psoroptidia</taxon>
        <taxon>Analgoidea</taxon>
        <taxon>Pyroglyphidae</taxon>
        <taxon>Pyroglyphinae</taxon>
        <taxon>Euroglyphus</taxon>
    </lineage>
</organism>
<comment type="caution">
    <text evidence="5">The sequence shown here is derived from an EMBL/GenBank/DDBJ whole genome shotgun (WGS) entry which is preliminary data.</text>
</comment>
<dbReference type="PANTHER" id="PTHR19862">
    <property type="entry name" value="WD REPEAT-CONTAINING PROTEIN 48"/>
    <property type="match status" value="1"/>
</dbReference>
<feature type="repeat" description="WD" evidence="3">
    <location>
        <begin position="117"/>
        <end position="158"/>
    </location>
</feature>
<feature type="repeat" description="WD" evidence="3">
    <location>
        <begin position="30"/>
        <end position="71"/>
    </location>
</feature>
<protein>
    <submittedName>
        <fullName evidence="5">Uncharacterized protein</fullName>
    </submittedName>
</protein>
<dbReference type="PROSITE" id="PS50082">
    <property type="entry name" value="WD_REPEATS_2"/>
    <property type="match status" value="2"/>
</dbReference>
<dbReference type="GO" id="GO:0000724">
    <property type="term" value="P:double-strand break repair via homologous recombination"/>
    <property type="evidence" value="ECO:0007669"/>
    <property type="project" value="TreeGrafter"/>
</dbReference>
<evidence type="ECO:0000256" key="1">
    <source>
        <dbReference type="ARBA" id="ARBA00022574"/>
    </source>
</evidence>
<gene>
    <name evidence="5" type="ORF">BLA29_005693</name>
</gene>
<dbReference type="PANTHER" id="PTHR19862:SF14">
    <property type="entry name" value="WD REPEAT-CONTAINING PROTEIN 48"/>
    <property type="match status" value="1"/>
</dbReference>
<evidence type="ECO:0000313" key="6">
    <source>
        <dbReference type="Proteomes" id="UP000194236"/>
    </source>
</evidence>
<proteinExistence type="predicted"/>
<dbReference type="PROSITE" id="PS00678">
    <property type="entry name" value="WD_REPEATS_1"/>
    <property type="match status" value="1"/>
</dbReference>
<dbReference type="InterPro" id="IPR001680">
    <property type="entry name" value="WD40_rpt"/>
</dbReference>
<dbReference type="GO" id="GO:0043130">
    <property type="term" value="F:ubiquitin binding"/>
    <property type="evidence" value="ECO:0007669"/>
    <property type="project" value="TreeGrafter"/>
</dbReference>
<dbReference type="InterPro" id="IPR036322">
    <property type="entry name" value="WD40_repeat_dom_sf"/>
</dbReference>
<dbReference type="InterPro" id="IPR015943">
    <property type="entry name" value="WD40/YVTN_repeat-like_dom_sf"/>
</dbReference>